<comment type="caution">
    <text evidence="4">The sequence shown here is derived from an EMBL/GenBank/DDBJ whole genome shotgun (WGS) entry which is preliminary data.</text>
</comment>
<name>A0A1R3GXY7_9ROSI</name>
<evidence type="ECO:0000313" key="4">
    <source>
        <dbReference type="EMBL" id="OMO62943.1"/>
    </source>
</evidence>
<reference evidence="5" key="1">
    <citation type="submission" date="2013-09" db="EMBL/GenBank/DDBJ databases">
        <title>Corchorus olitorius genome sequencing.</title>
        <authorList>
            <person name="Alam M."/>
            <person name="Haque M.S."/>
            <person name="Islam M.S."/>
            <person name="Emdad E.M."/>
            <person name="Islam M.M."/>
            <person name="Ahmed B."/>
            <person name="Halim A."/>
            <person name="Hossen Q.M.M."/>
            <person name="Hossain M.Z."/>
            <person name="Ahmed R."/>
            <person name="Khan M.M."/>
            <person name="Islam R."/>
            <person name="Rashid M.M."/>
            <person name="Khan S.A."/>
            <person name="Rahman M.S."/>
            <person name="Alam M."/>
            <person name="Yahiya A.S."/>
            <person name="Khan M.S."/>
            <person name="Azam M.S."/>
            <person name="Haque T."/>
            <person name="Lashkar M.Z.H."/>
            <person name="Akhand A.I."/>
            <person name="Morshed G."/>
            <person name="Roy S."/>
            <person name="Uddin K.S."/>
            <person name="Rabeya T."/>
            <person name="Hossain A.S."/>
            <person name="Chowdhury A."/>
            <person name="Snigdha A.R."/>
            <person name="Mortoza M.S."/>
            <person name="Matin S.A."/>
            <person name="Hoque S.M.E."/>
            <person name="Islam M.K."/>
            <person name="Roy D.K."/>
            <person name="Haider R."/>
            <person name="Moosa M.M."/>
            <person name="Elias S.M."/>
            <person name="Hasan A.M."/>
            <person name="Jahan S."/>
            <person name="Shafiuddin M."/>
            <person name="Mahmood N."/>
            <person name="Shommy N.S."/>
        </authorList>
    </citation>
    <scope>NUCLEOTIDE SEQUENCE [LARGE SCALE GENOMIC DNA]</scope>
    <source>
        <strain evidence="5">cv. O-4</strain>
    </source>
</reference>
<protein>
    <recommendedName>
        <fullName evidence="3">PB1-like domain-containing protein</fullName>
    </recommendedName>
</protein>
<feature type="compositionally biased region" description="Basic and acidic residues" evidence="1">
    <location>
        <begin position="197"/>
        <end position="210"/>
    </location>
</feature>
<feature type="domain" description="PB1-like" evidence="3">
    <location>
        <begin position="67"/>
        <end position="164"/>
    </location>
</feature>
<feature type="transmembrane region" description="Helical" evidence="2">
    <location>
        <begin position="20"/>
        <end position="39"/>
    </location>
</feature>
<keyword evidence="2" id="KW-1133">Transmembrane helix</keyword>
<accession>A0A1R3GXY7</accession>
<dbReference type="OrthoDB" id="998442at2759"/>
<organism evidence="4 5">
    <name type="scientific">Corchorus olitorius</name>
    <dbReference type="NCBI Taxonomy" id="93759"/>
    <lineage>
        <taxon>Eukaryota</taxon>
        <taxon>Viridiplantae</taxon>
        <taxon>Streptophyta</taxon>
        <taxon>Embryophyta</taxon>
        <taxon>Tracheophyta</taxon>
        <taxon>Spermatophyta</taxon>
        <taxon>Magnoliopsida</taxon>
        <taxon>eudicotyledons</taxon>
        <taxon>Gunneridae</taxon>
        <taxon>Pentapetalae</taxon>
        <taxon>rosids</taxon>
        <taxon>malvids</taxon>
        <taxon>Malvales</taxon>
        <taxon>Malvaceae</taxon>
        <taxon>Grewioideae</taxon>
        <taxon>Apeibeae</taxon>
        <taxon>Corchorus</taxon>
    </lineage>
</organism>
<evidence type="ECO:0000259" key="3">
    <source>
        <dbReference type="Pfam" id="PF26130"/>
    </source>
</evidence>
<feature type="compositionally biased region" description="Low complexity" evidence="1">
    <location>
        <begin position="182"/>
        <end position="191"/>
    </location>
</feature>
<dbReference type="EMBL" id="AWUE01021230">
    <property type="protein sequence ID" value="OMO62943.1"/>
    <property type="molecule type" value="Genomic_DNA"/>
</dbReference>
<dbReference type="AlphaFoldDB" id="A0A1R3GXY7"/>
<dbReference type="Proteomes" id="UP000187203">
    <property type="component" value="Unassembled WGS sequence"/>
</dbReference>
<proteinExistence type="predicted"/>
<sequence>MKWFRVLAVRFRVSEFDLRLIELSWVFLGLGFLAIWGFVRFRKIRDTEGGCELSLVSQIDLVDVWMDLCTLRFHYEGYFASEGDRLMYEGGLVDDLRVDPDRLSWYELNGVLQRGGYKNIKAIFYRRQYFSLADGIMIIDSDASVNSMVAEMMFEGEIHVYVEHGVEEPEVALHLIEAPPANDGENGQQGENGEEAENAHNNDGFIRDVGNEGNEDNVGDPALSTDTARKNPKTKPVHPTQESQTASSRGKAKM</sequence>
<keyword evidence="5" id="KW-1185">Reference proteome</keyword>
<keyword evidence="2" id="KW-0812">Transmembrane</keyword>
<evidence type="ECO:0000256" key="2">
    <source>
        <dbReference type="SAM" id="Phobius"/>
    </source>
</evidence>
<keyword evidence="2" id="KW-0472">Membrane</keyword>
<feature type="region of interest" description="Disordered" evidence="1">
    <location>
        <begin position="179"/>
        <end position="254"/>
    </location>
</feature>
<dbReference type="InterPro" id="IPR058594">
    <property type="entry name" value="PB1-like_dom_pln"/>
</dbReference>
<dbReference type="Pfam" id="PF26130">
    <property type="entry name" value="PB1-like"/>
    <property type="match status" value="1"/>
</dbReference>
<gene>
    <name evidence="4" type="ORF">COLO4_32805</name>
</gene>
<evidence type="ECO:0000313" key="5">
    <source>
        <dbReference type="Proteomes" id="UP000187203"/>
    </source>
</evidence>
<evidence type="ECO:0000256" key="1">
    <source>
        <dbReference type="SAM" id="MobiDB-lite"/>
    </source>
</evidence>